<comment type="caution">
    <text evidence="1">The sequence shown here is derived from an EMBL/GenBank/DDBJ whole genome shotgun (WGS) entry which is preliminary data.</text>
</comment>
<sequence length="77" mass="8852">MYPVSSVILNQTYEVTDNESDIENSMSKTCSFIKIARSKNKQFFLCVKTNFGCENQIFGCQKTFPLSTWKNTVDSQH</sequence>
<gene>
    <name evidence="1" type="ORF">BpHYR1_038108</name>
</gene>
<keyword evidence="2" id="KW-1185">Reference proteome</keyword>
<dbReference type="AlphaFoldDB" id="A0A3M7Q375"/>
<dbReference type="EMBL" id="REGN01007563">
    <property type="protein sequence ID" value="RNA05900.1"/>
    <property type="molecule type" value="Genomic_DNA"/>
</dbReference>
<accession>A0A3M7Q375</accession>
<evidence type="ECO:0000313" key="2">
    <source>
        <dbReference type="Proteomes" id="UP000276133"/>
    </source>
</evidence>
<name>A0A3M7Q375_BRAPC</name>
<organism evidence="1 2">
    <name type="scientific">Brachionus plicatilis</name>
    <name type="common">Marine rotifer</name>
    <name type="synonym">Brachionus muelleri</name>
    <dbReference type="NCBI Taxonomy" id="10195"/>
    <lineage>
        <taxon>Eukaryota</taxon>
        <taxon>Metazoa</taxon>
        <taxon>Spiralia</taxon>
        <taxon>Gnathifera</taxon>
        <taxon>Rotifera</taxon>
        <taxon>Eurotatoria</taxon>
        <taxon>Monogononta</taxon>
        <taxon>Pseudotrocha</taxon>
        <taxon>Ploima</taxon>
        <taxon>Brachionidae</taxon>
        <taxon>Brachionus</taxon>
    </lineage>
</organism>
<reference evidence="1 2" key="1">
    <citation type="journal article" date="2018" name="Sci. Rep.">
        <title>Genomic signatures of local adaptation to the degree of environmental predictability in rotifers.</title>
        <authorList>
            <person name="Franch-Gras L."/>
            <person name="Hahn C."/>
            <person name="Garcia-Roger E.M."/>
            <person name="Carmona M.J."/>
            <person name="Serra M."/>
            <person name="Gomez A."/>
        </authorList>
    </citation>
    <scope>NUCLEOTIDE SEQUENCE [LARGE SCALE GENOMIC DNA]</scope>
    <source>
        <strain evidence="1">HYR1</strain>
    </source>
</reference>
<proteinExistence type="predicted"/>
<dbReference type="Proteomes" id="UP000276133">
    <property type="component" value="Unassembled WGS sequence"/>
</dbReference>
<evidence type="ECO:0000313" key="1">
    <source>
        <dbReference type="EMBL" id="RNA05900.1"/>
    </source>
</evidence>
<protein>
    <submittedName>
        <fullName evidence="1">Uncharacterized protein</fullName>
    </submittedName>
</protein>